<feature type="region of interest" description="Disordered" evidence="2">
    <location>
        <begin position="677"/>
        <end position="699"/>
    </location>
</feature>
<feature type="region of interest" description="Disordered" evidence="2">
    <location>
        <begin position="316"/>
        <end position="362"/>
    </location>
</feature>
<evidence type="ECO:0000256" key="1">
    <source>
        <dbReference type="SAM" id="Coils"/>
    </source>
</evidence>
<feature type="compositionally biased region" description="Basic and acidic residues" evidence="2">
    <location>
        <begin position="341"/>
        <end position="362"/>
    </location>
</feature>
<dbReference type="InterPro" id="IPR036875">
    <property type="entry name" value="Znf_CCHC_sf"/>
</dbReference>
<gene>
    <name evidence="4" type="ORF">Acr_29g0008870</name>
</gene>
<name>A0A7J0HFI6_9ERIC</name>
<dbReference type="Proteomes" id="UP000585474">
    <property type="component" value="Unassembled WGS sequence"/>
</dbReference>
<comment type="caution">
    <text evidence="4">The sequence shown here is derived from an EMBL/GenBank/DDBJ whole genome shotgun (WGS) entry which is preliminary data.</text>
</comment>
<evidence type="ECO:0000313" key="5">
    <source>
        <dbReference type="Proteomes" id="UP000585474"/>
    </source>
</evidence>
<dbReference type="InterPro" id="IPR046796">
    <property type="entry name" value="Transposase_32_dom"/>
</dbReference>
<dbReference type="SUPFAM" id="SSF57756">
    <property type="entry name" value="Retrovirus zinc finger-like domains"/>
    <property type="match status" value="1"/>
</dbReference>
<organism evidence="4 5">
    <name type="scientific">Actinidia rufa</name>
    <dbReference type="NCBI Taxonomy" id="165716"/>
    <lineage>
        <taxon>Eukaryota</taxon>
        <taxon>Viridiplantae</taxon>
        <taxon>Streptophyta</taxon>
        <taxon>Embryophyta</taxon>
        <taxon>Tracheophyta</taxon>
        <taxon>Spermatophyta</taxon>
        <taxon>Magnoliopsida</taxon>
        <taxon>eudicotyledons</taxon>
        <taxon>Gunneridae</taxon>
        <taxon>Pentapetalae</taxon>
        <taxon>asterids</taxon>
        <taxon>Ericales</taxon>
        <taxon>Actinidiaceae</taxon>
        <taxon>Actinidia</taxon>
    </lineage>
</organism>
<dbReference type="GO" id="GO:0008270">
    <property type="term" value="F:zinc ion binding"/>
    <property type="evidence" value="ECO:0007669"/>
    <property type="project" value="InterPro"/>
</dbReference>
<proteinExistence type="predicted"/>
<dbReference type="Pfam" id="PF20167">
    <property type="entry name" value="Transposase_32"/>
    <property type="match status" value="1"/>
</dbReference>
<feature type="coiled-coil region" evidence="1">
    <location>
        <begin position="163"/>
        <end position="190"/>
    </location>
</feature>
<sequence length="765" mass="85874">MIVTISFEEMAFFVKKFKRFFNKQQGKPSSVGNSSGKSFDKVKFVRKSSQKQCFECHGFGHIAAECSNKKKTKGSKVLTVTWSDSENEEESDDDDETENFTAFMAINDGKIGRSSKESDNDKSDESDETIGSQEAEYDEEENGDLQQAYNQLYKESYKLVEVKMKLSKKLKEALKEIDSLRLVNEDAKVEINQLKSYQMTLLDKVRFLKKDASDREEFKKILEEKILKLEAVLLKSNLTFKNYEASASSFEKVWLNQKHTGDTHGIGYVDKSTVSKQPQRSKSVKIVPEANHRAPHSLSPSQPPSPSFSLTIAATESSDAARNNSPSLTHRSFGGGDSEQAEERNKTEDVMVPRMDNTEDDIRSNLEPSARVKLNHPLRQVIGDVSAPMKTRRQIAFCSVSLASCRLHTHGRGLARRVARVVPLPLRPQRVSSDGSSDTHKFRPNSKAEARFNRYFHSRPVFIHRGVLLDEFPDTMMFTYFHHMGWERMAVPEGFACPELVREFYANIHGTDKEARTLKTYVWGTFLDFSIPTICVTLLIPPLHPDRVGFPYRPSVTPPSKDSLTQLLLCTSHVSEIDEVRARFMHAIATNLPINLGRLMFNLILASSLENTTRGFLPFELLITSFLEAHQIVPESHNTRLPPGKPITRRTLLLSNAHLDVAAPPSRLRPHTVEIVPSDDEITPPHGDSSPLSDPPAASSAVSTSALTAAIASLVAHMDKIHKDLIERIGIVHERVDRIAERQELDIKVVPDTLSALSHSVTLNS</sequence>
<feature type="region of interest" description="Disordered" evidence="2">
    <location>
        <begin position="111"/>
        <end position="143"/>
    </location>
</feature>
<accession>A0A7J0HFI6</accession>
<reference evidence="4 5" key="1">
    <citation type="submission" date="2019-07" db="EMBL/GenBank/DDBJ databases">
        <title>De Novo Assembly of kiwifruit Actinidia rufa.</title>
        <authorList>
            <person name="Sugita-Konishi S."/>
            <person name="Sato K."/>
            <person name="Mori E."/>
            <person name="Abe Y."/>
            <person name="Kisaki G."/>
            <person name="Hamano K."/>
            <person name="Suezawa K."/>
            <person name="Otani M."/>
            <person name="Fukuda T."/>
            <person name="Manabe T."/>
            <person name="Gomi K."/>
            <person name="Tabuchi M."/>
            <person name="Akimitsu K."/>
            <person name="Kataoka I."/>
        </authorList>
    </citation>
    <scope>NUCLEOTIDE SEQUENCE [LARGE SCALE GENOMIC DNA]</scope>
    <source>
        <strain evidence="5">cv. Fuchu</strain>
    </source>
</reference>
<dbReference type="GO" id="GO:0003676">
    <property type="term" value="F:nucleic acid binding"/>
    <property type="evidence" value="ECO:0007669"/>
    <property type="project" value="InterPro"/>
</dbReference>
<feature type="compositionally biased region" description="Low complexity" evidence="2">
    <location>
        <begin position="688"/>
        <end position="699"/>
    </location>
</feature>
<evidence type="ECO:0000259" key="3">
    <source>
        <dbReference type="Pfam" id="PF20167"/>
    </source>
</evidence>
<dbReference type="EMBL" id="BJWL01000029">
    <property type="protein sequence ID" value="GFZ21725.1"/>
    <property type="molecule type" value="Genomic_DNA"/>
</dbReference>
<keyword evidence="5" id="KW-1185">Reference proteome</keyword>
<evidence type="ECO:0000256" key="2">
    <source>
        <dbReference type="SAM" id="MobiDB-lite"/>
    </source>
</evidence>
<evidence type="ECO:0000313" key="4">
    <source>
        <dbReference type="EMBL" id="GFZ21725.1"/>
    </source>
</evidence>
<feature type="domain" description="Putative plant transposon protein" evidence="3">
    <location>
        <begin position="483"/>
        <end position="631"/>
    </location>
</feature>
<feature type="compositionally biased region" description="Polar residues" evidence="2">
    <location>
        <begin position="316"/>
        <end position="330"/>
    </location>
</feature>
<protein>
    <recommendedName>
        <fullName evidence="3">Putative plant transposon protein domain-containing protein</fullName>
    </recommendedName>
</protein>
<dbReference type="OrthoDB" id="1107037at2759"/>
<feature type="compositionally biased region" description="Basic and acidic residues" evidence="2">
    <location>
        <begin position="111"/>
        <end position="123"/>
    </location>
</feature>
<keyword evidence="1" id="KW-0175">Coiled coil</keyword>
<dbReference type="Gene3D" id="4.10.60.10">
    <property type="entry name" value="Zinc finger, CCHC-type"/>
    <property type="match status" value="1"/>
</dbReference>
<dbReference type="AlphaFoldDB" id="A0A7J0HFI6"/>